<gene>
    <name evidence="4" type="ORF">QFZ46_001439</name>
</gene>
<dbReference type="GO" id="GO:0047472">
    <property type="term" value="F:3-carboxy-cis,cis-muconate cycloisomerase activity"/>
    <property type="evidence" value="ECO:0007669"/>
    <property type="project" value="UniProtKB-EC"/>
</dbReference>
<evidence type="ECO:0000259" key="3">
    <source>
        <dbReference type="Pfam" id="PF00206"/>
    </source>
</evidence>
<keyword evidence="4" id="KW-0413">Isomerase</keyword>
<dbReference type="SUPFAM" id="SSF48557">
    <property type="entry name" value="L-aspartase-like"/>
    <property type="match status" value="1"/>
</dbReference>
<dbReference type="InterPro" id="IPR022761">
    <property type="entry name" value="Fumarate_lyase_N"/>
</dbReference>
<evidence type="ECO:0000313" key="5">
    <source>
        <dbReference type="Proteomes" id="UP001239085"/>
    </source>
</evidence>
<dbReference type="Gene3D" id="1.10.40.30">
    <property type="entry name" value="Fumarase/aspartase (C-terminal domain)"/>
    <property type="match status" value="1"/>
</dbReference>
<dbReference type="InterPro" id="IPR020557">
    <property type="entry name" value="Fumarate_lyase_CS"/>
</dbReference>
<keyword evidence="5" id="KW-1185">Reference proteome</keyword>
<dbReference type="EMBL" id="JAUSXK010000001">
    <property type="protein sequence ID" value="MDQ0643279.1"/>
    <property type="molecule type" value="Genomic_DNA"/>
</dbReference>
<evidence type="ECO:0000313" key="4">
    <source>
        <dbReference type="EMBL" id="MDQ0643279.1"/>
    </source>
</evidence>
<dbReference type="RefSeq" id="WP_307359892.1">
    <property type="nucleotide sequence ID" value="NZ_JAUSXK010000001.1"/>
</dbReference>
<comment type="caution">
    <text evidence="4">The sequence shown here is derived from an EMBL/GenBank/DDBJ whole genome shotgun (WGS) entry which is preliminary data.</text>
</comment>
<dbReference type="PROSITE" id="PS00163">
    <property type="entry name" value="FUMARATE_LYASES"/>
    <property type="match status" value="1"/>
</dbReference>
<accession>A0ABU0P7G5</accession>
<dbReference type="PRINTS" id="PR00149">
    <property type="entry name" value="FUMRATELYASE"/>
</dbReference>
<sequence>MIDEGLLSPGTSGHDGSVSDAVVCDALVTVEIALARAWGEVGAPPEAIVDSIGVALGWAGAGELAQGHGISVADLAAAGRAGGNPVIPLVKKLRAVVGDDAAEWVHRGATSQDIIDSALMLVAARAVAEIRDGLTALDRSLRSLAVAERDTLTVARTLTQHAVPTTLGARVAGWQQGVARALVRLAGVQLPAQLAGAGGTLAAFVERSDADTAARLVGAFAAELKLEAPSAPWHTSRWPVTELGDALVQTLDALGKMAADVATAARTEIGELAEGAGGGSSAMPQKQNPVAAVLIRSSALRAPQLGATLHLASALAVDERPDGAWHAEWQTLRELLRLSLGASALAAELIAGLDIDHDAIARNAAVSGGLILAERLSITLAPVIGTDAVTRIVAAASGGEDLHTLVADAVRDSGAALDVDELLDPEGYLGLAEHLASAPTRSEEER</sequence>
<proteinExistence type="inferred from homology"/>
<dbReference type="Pfam" id="PF00206">
    <property type="entry name" value="Lyase_1"/>
    <property type="match status" value="1"/>
</dbReference>
<dbReference type="EC" id="5.5.1.2" evidence="4"/>
<evidence type="ECO:0000256" key="2">
    <source>
        <dbReference type="ARBA" id="ARBA00034772"/>
    </source>
</evidence>
<dbReference type="Gene3D" id="1.20.200.10">
    <property type="entry name" value="Fumarase/aspartase (Central domain)"/>
    <property type="match status" value="1"/>
</dbReference>
<reference evidence="4 5" key="1">
    <citation type="submission" date="2023-07" db="EMBL/GenBank/DDBJ databases">
        <title>Comparative genomics of wheat-associated soil bacteria to identify genetic determinants of phenazine resistance.</title>
        <authorList>
            <person name="Mouncey N."/>
        </authorList>
    </citation>
    <scope>NUCLEOTIDE SEQUENCE [LARGE SCALE GENOMIC DNA]</scope>
    <source>
        <strain evidence="4 5">W2I7</strain>
    </source>
</reference>
<name>A0ABU0P7G5_9MICO</name>
<feature type="domain" description="Fumarate lyase N-terminal" evidence="3">
    <location>
        <begin position="20"/>
        <end position="301"/>
    </location>
</feature>
<evidence type="ECO:0000256" key="1">
    <source>
        <dbReference type="ARBA" id="ARBA00023239"/>
    </source>
</evidence>
<keyword evidence="1" id="KW-0456">Lyase</keyword>
<protein>
    <submittedName>
        <fullName evidence="4">3-carboxy-cis,cis-muconate cycloisomerase</fullName>
        <ecNumber evidence="4">5.5.1.2</ecNumber>
    </submittedName>
</protein>
<organism evidence="4 5">
    <name type="scientific">Microbacterium murale</name>
    <dbReference type="NCBI Taxonomy" id="1081040"/>
    <lineage>
        <taxon>Bacteria</taxon>
        <taxon>Bacillati</taxon>
        <taxon>Actinomycetota</taxon>
        <taxon>Actinomycetes</taxon>
        <taxon>Micrococcales</taxon>
        <taxon>Microbacteriaceae</taxon>
        <taxon>Microbacterium</taxon>
    </lineage>
</organism>
<dbReference type="Proteomes" id="UP001239085">
    <property type="component" value="Unassembled WGS sequence"/>
</dbReference>
<dbReference type="InterPro" id="IPR008948">
    <property type="entry name" value="L-Aspartase-like"/>
</dbReference>
<dbReference type="InterPro" id="IPR000362">
    <property type="entry name" value="Fumarate_lyase_fam"/>
</dbReference>
<dbReference type="PANTHER" id="PTHR43172:SF2">
    <property type="entry name" value="ADENYLOSUCCINATE LYASE C-TERMINAL DOMAIN-CONTAINING PROTEIN"/>
    <property type="match status" value="1"/>
</dbReference>
<dbReference type="PANTHER" id="PTHR43172">
    <property type="entry name" value="ADENYLOSUCCINATE LYASE"/>
    <property type="match status" value="1"/>
</dbReference>
<comment type="similarity">
    <text evidence="2">Belongs to the class-II fumarase/aspartase family.</text>
</comment>